<dbReference type="InterPro" id="IPR022742">
    <property type="entry name" value="Hydrolase_4"/>
</dbReference>
<keyword evidence="4" id="KW-1185">Reference proteome</keyword>
<dbReference type="InterPro" id="IPR029058">
    <property type="entry name" value="AB_hydrolase_fold"/>
</dbReference>
<evidence type="ECO:0000313" key="4">
    <source>
        <dbReference type="Proteomes" id="UP000523821"/>
    </source>
</evidence>
<comment type="caution">
    <text evidence="3">The sequence shown here is derived from an EMBL/GenBank/DDBJ whole genome shotgun (WGS) entry which is preliminary data.</text>
</comment>
<evidence type="ECO:0000259" key="2">
    <source>
        <dbReference type="Pfam" id="PF12146"/>
    </source>
</evidence>
<keyword evidence="1" id="KW-0378">Hydrolase</keyword>
<dbReference type="PANTHER" id="PTHR16138">
    <property type="entry name" value="MYCOPHENOLIC ACID ACYL-GLUCURONIDE ESTERASE, MITOCHONDRIAL"/>
    <property type="match status" value="1"/>
</dbReference>
<dbReference type="RefSeq" id="WP_183855571.1">
    <property type="nucleotide sequence ID" value="NZ_JACHOO010000004.1"/>
</dbReference>
<dbReference type="Pfam" id="PF12146">
    <property type="entry name" value="Hydrolase_4"/>
    <property type="match status" value="1"/>
</dbReference>
<dbReference type="PANTHER" id="PTHR16138:SF7">
    <property type="entry name" value="PALMITOYL-PROTEIN THIOESTERASE ABHD10, MITOCHONDRIAL"/>
    <property type="match status" value="1"/>
</dbReference>
<dbReference type="SUPFAM" id="SSF53474">
    <property type="entry name" value="alpha/beta-Hydrolases"/>
    <property type="match status" value="1"/>
</dbReference>
<proteinExistence type="predicted"/>
<feature type="domain" description="Serine aminopeptidase S33" evidence="2">
    <location>
        <begin position="45"/>
        <end position="147"/>
    </location>
</feature>
<reference evidence="3 4" key="1">
    <citation type="submission" date="2020-08" db="EMBL/GenBank/DDBJ databases">
        <title>Genomic Encyclopedia of Type Strains, Phase IV (KMG-IV): sequencing the most valuable type-strain genomes for metagenomic binning, comparative biology and taxonomic classification.</title>
        <authorList>
            <person name="Goeker M."/>
        </authorList>
    </citation>
    <scope>NUCLEOTIDE SEQUENCE [LARGE SCALE GENOMIC DNA]</scope>
    <source>
        <strain evidence="3 4">DSM 16268</strain>
    </source>
</reference>
<dbReference type="GO" id="GO:0016787">
    <property type="term" value="F:hydrolase activity"/>
    <property type="evidence" value="ECO:0007669"/>
    <property type="project" value="UniProtKB-KW"/>
</dbReference>
<gene>
    <name evidence="3" type="ORF">GGQ63_002153</name>
</gene>
<dbReference type="InterPro" id="IPR052382">
    <property type="entry name" value="ABHD10_acyl-thioesterase"/>
</dbReference>
<dbReference type="Proteomes" id="UP000523821">
    <property type="component" value="Unassembled WGS sequence"/>
</dbReference>
<protein>
    <submittedName>
        <fullName evidence="3">Pimeloyl-ACP methyl ester carboxylesterase</fullName>
    </submittedName>
</protein>
<dbReference type="EMBL" id="JACHOO010000004">
    <property type="protein sequence ID" value="MBB5753087.1"/>
    <property type="molecule type" value="Genomic_DNA"/>
</dbReference>
<dbReference type="AlphaFoldDB" id="A0A7W9FLX8"/>
<name>A0A7W9FLX8_9HYPH</name>
<sequence>MDERDERIVVGEGAAARTIALRHRDGRAPGLVFLGGFMSDMTGSKAEALAAHAGATGRAMTRFDYSGHGASGGAFEDGTITRWLEEARAVFDRHVTESAVLIGSSMGGWIALLLARALAAAGDRRIAGLVLIAPATDMTEALMWSAMPEAARAELIETGAWRRPSAYSGTPYLITQGLIEDGRRHLFGDRPIEVGCPVHILQGVADTDVPYRHALDLVSRLHEDDVVLTLVKDGDHRLSRPEDLERILAAVDAITG</sequence>
<evidence type="ECO:0000256" key="1">
    <source>
        <dbReference type="ARBA" id="ARBA00022801"/>
    </source>
</evidence>
<evidence type="ECO:0000313" key="3">
    <source>
        <dbReference type="EMBL" id="MBB5753087.1"/>
    </source>
</evidence>
<organism evidence="3 4">
    <name type="scientific">Prosthecomicrobium pneumaticum</name>
    <dbReference type="NCBI Taxonomy" id="81895"/>
    <lineage>
        <taxon>Bacteria</taxon>
        <taxon>Pseudomonadati</taxon>
        <taxon>Pseudomonadota</taxon>
        <taxon>Alphaproteobacteria</taxon>
        <taxon>Hyphomicrobiales</taxon>
        <taxon>Kaistiaceae</taxon>
        <taxon>Prosthecomicrobium</taxon>
    </lineage>
</organism>
<accession>A0A7W9FLX8</accession>
<dbReference type="Gene3D" id="3.40.50.1820">
    <property type="entry name" value="alpha/beta hydrolase"/>
    <property type="match status" value="1"/>
</dbReference>